<organism evidence="7 8">
    <name type="scientific">Plasmopara halstedii</name>
    <name type="common">Downy mildew of sunflower</name>
    <dbReference type="NCBI Taxonomy" id="4781"/>
    <lineage>
        <taxon>Eukaryota</taxon>
        <taxon>Sar</taxon>
        <taxon>Stramenopiles</taxon>
        <taxon>Oomycota</taxon>
        <taxon>Peronosporomycetes</taxon>
        <taxon>Peronosporales</taxon>
        <taxon>Peronosporaceae</taxon>
        <taxon>Plasmopara</taxon>
    </lineage>
</organism>
<evidence type="ECO:0000256" key="5">
    <source>
        <dbReference type="ARBA" id="ARBA00023157"/>
    </source>
</evidence>
<comment type="function">
    <text evidence="6">Induces local and distal defense responses (incompatible hypersensitive reaction) in plants from the solanaceae and cruciferae families. Elicits leaf necrosis and causes the accumulation of pathogenesis-related proteins. Might interact with the lipidic molecules of the plasma membrane.</text>
</comment>
<evidence type="ECO:0000256" key="1">
    <source>
        <dbReference type="ARBA" id="ARBA00004613"/>
    </source>
</evidence>
<dbReference type="AlphaFoldDB" id="A0A0P1A8M1"/>
<dbReference type="RefSeq" id="XP_024573265.1">
    <property type="nucleotide sequence ID" value="XM_024722161.2"/>
</dbReference>
<dbReference type="GO" id="GO:0005576">
    <property type="term" value="C:extracellular region"/>
    <property type="evidence" value="ECO:0007669"/>
    <property type="project" value="UniProtKB-SubCell"/>
</dbReference>
<proteinExistence type="inferred from homology"/>
<dbReference type="Proteomes" id="UP000054928">
    <property type="component" value="Unassembled WGS sequence"/>
</dbReference>
<dbReference type="GO" id="GO:0052040">
    <property type="term" value="P:symbiont-mediated perturbation of host programmed cell death"/>
    <property type="evidence" value="ECO:0007669"/>
    <property type="project" value="UniProtKB-UniRule"/>
</dbReference>
<dbReference type="Pfam" id="PF00964">
    <property type="entry name" value="Elicitin"/>
    <property type="match status" value="1"/>
</dbReference>
<dbReference type="OrthoDB" id="120368at2759"/>
<dbReference type="OMA" id="MNAHTIL"/>
<dbReference type="InterPro" id="IPR036470">
    <property type="entry name" value="Elicitin_sf"/>
</dbReference>
<evidence type="ECO:0000256" key="2">
    <source>
        <dbReference type="ARBA" id="ARBA00009544"/>
    </source>
</evidence>
<dbReference type="GeneID" id="36410029"/>
<dbReference type="Gene3D" id="1.10.239.10">
    <property type="entry name" value="Elicitin domain"/>
    <property type="match status" value="1"/>
</dbReference>
<dbReference type="InterPro" id="IPR002200">
    <property type="entry name" value="Elicitin"/>
</dbReference>
<protein>
    <recommendedName>
        <fullName evidence="6">Elicitin</fullName>
    </recommendedName>
</protein>
<dbReference type="SUPFAM" id="SSF48647">
    <property type="entry name" value="Fungal elicitin"/>
    <property type="match status" value="1"/>
</dbReference>
<evidence type="ECO:0000256" key="6">
    <source>
        <dbReference type="RuleBase" id="RU368111"/>
    </source>
</evidence>
<evidence type="ECO:0000313" key="7">
    <source>
        <dbReference type="EMBL" id="CEG36896.1"/>
    </source>
</evidence>
<keyword evidence="8" id="KW-1185">Reference proteome</keyword>
<dbReference type="EMBL" id="CCYD01000252">
    <property type="protein sequence ID" value="CEG36896.1"/>
    <property type="molecule type" value="Genomic_DNA"/>
</dbReference>
<reference evidence="8" key="1">
    <citation type="submission" date="2014-09" db="EMBL/GenBank/DDBJ databases">
        <authorList>
            <person name="Sharma Rahul"/>
            <person name="Thines Marco"/>
        </authorList>
    </citation>
    <scope>NUCLEOTIDE SEQUENCE [LARGE SCALE GENOMIC DNA]</scope>
</reference>
<accession>A0A0P1A8M1</accession>
<sequence length="195" mass="21810">MFGFHHAYCSDSLWRCFDKHFISERTCKATSFRNLPLSTHFASLHRFLCLSHQHLNSCQMNTFLVTALAALTVATLINGEDCSGFQQSKAYWSMKDLLGDTMNSCSDQSGYNMLKSTSPPTAKDTAAMCKVSICHDFIEQVRSTDPPDCDLYIPLSGAVMNVKSLVDEFKPTCEKLESRMFLASTPKSFNFRGGV</sequence>
<name>A0A0P1A8M1_PLAHL</name>
<evidence type="ECO:0000256" key="3">
    <source>
        <dbReference type="ARBA" id="ARBA00022525"/>
    </source>
</evidence>
<dbReference type="SMART" id="SM01187">
    <property type="entry name" value="Elicitin"/>
    <property type="match status" value="1"/>
</dbReference>
<keyword evidence="3 6" id="KW-0964">Secreted</keyword>
<comment type="similarity">
    <text evidence="2 6">Belongs to the elicitin family.</text>
</comment>
<evidence type="ECO:0000256" key="4">
    <source>
        <dbReference type="ARBA" id="ARBA00022978"/>
    </source>
</evidence>
<comment type="subcellular location">
    <subcellularLocation>
        <location evidence="1 6">Secreted</location>
    </subcellularLocation>
</comment>
<keyword evidence="5 6" id="KW-1015">Disulfide bond</keyword>
<evidence type="ECO:0000313" key="8">
    <source>
        <dbReference type="Proteomes" id="UP000054928"/>
    </source>
</evidence>
<keyword evidence="4 6" id="KW-0928">Hypersensitive response elicitation</keyword>
<dbReference type="PRINTS" id="PR00948">
    <property type="entry name" value="ELICITIN"/>
</dbReference>